<organism evidence="2 3">
    <name type="scientific">Pseudocercospora eumusae</name>
    <dbReference type="NCBI Taxonomy" id="321146"/>
    <lineage>
        <taxon>Eukaryota</taxon>
        <taxon>Fungi</taxon>
        <taxon>Dikarya</taxon>
        <taxon>Ascomycota</taxon>
        <taxon>Pezizomycotina</taxon>
        <taxon>Dothideomycetes</taxon>
        <taxon>Dothideomycetidae</taxon>
        <taxon>Mycosphaerellales</taxon>
        <taxon>Mycosphaerellaceae</taxon>
        <taxon>Pseudocercospora</taxon>
    </lineage>
</organism>
<keyword evidence="3" id="KW-1185">Reference proteome</keyword>
<dbReference type="AlphaFoldDB" id="A0A139HPW7"/>
<accession>A0A139HPW7</accession>
<evidence type="ECO:0000313" key="2">
    <source>
        <dbReference type="EMBL" id="KXT04524.1"/>
    </source>
</evidence>
<protein>
    <submittedName>
        <fullName evidence="2">Uncharacterized protein</fullName>
    </submittedName>
</protein>
<dbReference type="EMBL" id="LFZN01000020">
    <property type="protein sequence ID" value="KXT04524.1"/>
    <property type="molecule type" value="Genomic_DNA"/>
</dbReference>
<feature type="chain" id="PRO_5007806929" evidence="1">
    <location>
        <begin position="19"/>
        <end position="136"/>
    </location>
</feature>
<dbReference type="Proteomes" id="UP000070133">
    <property type="component" value="Unassembled WGS sequence"/>
</dbReference>
<feature type="signal peptide" evidence="1">
    <location>
        <begin position="1"/>
        <end position="18"/>
    </location>
</feature>
<sequence length="136" mass="15194">MAFTPSLLFFVLLTSALTAFVFIVGSLTDLDAPEDSTSVASIKDQEELDQIPLPIRKKILALPAEKIDAMLIKVFGNRQQQQQQLLLQKQIDQQQLDDVSQKEEVSRRRGSDIQSVLEEFRGLGLDCDLSSFAVTL</sequence>
<reference evidence="2 3" key="1">
    <citation type="submission" date="2015-07" db="EMBL/GenBank/DDBJ databases">
        <title>Comparative genomics of the Sigatoka disease complex on banana suggests a link between parallel evolutionary changes in Pseudocercospora fijiensis and Pseudocercospora eumusae and increased virulence on the banana host.</title>
        <authorList>
            <person name="Chang T.-C."/>
            <person name="Salvucci A."/>
            <person name="Crous P.W."/>
            <person name="Stergiopoulos I."/>
        </authorList>
    </citation>
    <scope>NUCLEOTIDE SEQUENCE [LARGE SCALE GENOMIC DNA]</scope>
    <source>
        <strain evidence="2 3">CBS 114824</strain>
    </source>
</reference>
<proteinExistence type="predicted"/>
<keyword evidence="1" id="KW-0732">Signal</keyword>
<evidence type="ECO:0000256" key="1">
    <source>
        <dbReference type="SAM" id="SignalP"/>
    </source>
</evidence>
<comment type="caution">
    <text evidence="2">The sequence shown here is derived from an EMBL/GenBank/DDBJ whole genome shotgun (WGS) entry which is preliminary data.</text>
</comment>
<dbReference type="OrthoDB" id="3645582at2759"/>
<gene>
    <name evidence="2" type="ORF">AC578_8715</name>
</gene>
<evidence type="ECO:0000313" key="3">
    <source>
        <dbReference type="Proteomes" id="UP000070133"/>
    </source>
</evidence>
<name>A0A139HPW7_9PEZI</name>